<name>A0AAD6XKB3_9AGAR</name>
<evidence type="ECO:0000313" key="3">
    <source>
        <dbReference type="Proteomes" id="UP001222325"/>
    </source>
</evidence>
<feature type="compositionally biased region" description="Polar residues" evidence="1">
    <location>
        <begin position="83"/>
        <end position="100"/>
    </location>
</feature>
<evidence type="ECO:0000313" key="2">
    <source>
        <dbReference type="EMBL" id="KAJ7080770.1"/>
    </source>
</evidence>
<dbReference type="EMBL" id="JARJCN010000053">
    <property type="protein sequence ID" value="KAJ7080770.1"/>
    <property type="molecule type" value="Genomic_DNA"/>
</dbReference>
<evidence type="ECO:0000256" key="1">
    <source>
        <dbReference type="SAM" id="MobiDB-lite"/>
    </source>
</evidence>
<organism evidence="2 3">
    <name type="scientific">Mycena belliarum</name>
    <dbReference type="NCBI Taxonomy" id="1033014"/>
    <lineage>
        <taxon>Eukaryota</taxon>
        <taxon>Fungi</taxon>
        <taxon>Dikarya</taxon>
        <taxon>Basidiomycota</taxon>
        <taxon>Agaricomycotina</taxon>
        <taxon>Agaricomycetes</taxon>
        <taxon>Agaricomycetidae</taxon>
        <taxon>Agaricales</taxon>
        <taxon>Marasmiineae</taxon>
        <taxon>Mycenaceae</taxon>
        <taxon>Mycena</taxon>
    </lineage>
</organism>
<dbReference type="Proteomes" id="UP001222325">
    <property type="component" value="Unassembled WGS sequence"/>
</dbReference>
<accession>A0AAD6XKB3</accession>
<dbReference type="AlphaFoldDB" id="A0AAD6XKB3"/>
<sequence length="208" mass="22671">MLLLSSSSPSTRFPRATAAAFPPLTRHSACTRRFESICLPSPRLKCSLALLCARRHPQLPPPCLTTLLRKPHARIEKPVGAVASSQMRRVPKSHTSIVGQSPNQLRGAALKHAPPPHCTSSVPASHLPPLTAPLCAARPMPPANPPVGVHARLRLATWRCQRRALSAASAARILSHRPQRRSAVSVYAVRRRQRPLRPHRSAQAHQGT</sequence>
<protein>
    <submittedName>
        <fullName evidence="2">Uncharacterized protein</fullName>
    </submittedName>
</protein>
<comment type="caution">
    <text evidence="2">The sequence shown here is derived from an EMBL/GenBank/DDBJ whole genome shotgun (WGS) entry which is preliminary data.</text>
</comment>
<reference evidence="2" key="1">
    <citation type="submission" date="2023-03" db="EMBL/GenBank/DDBJ databases">
        <title>Massive genome expansion in bonnet fungi (Mycena s.s.) driven by repeated elements and novel gene families across ecological guilds.</title>
        <authorList>
            <consortium name="Lawrence Berkeley National Laboratory"/>
            <person name="Harder C.B."/>
            <person name="Miyauchi S."/>
            <person name="Viragh M."/>
            <person name="Kuo A."/>
            <person name="Thoen E."/>
            <person name="Andreopoulos B."/>
            <person name="Lu D."/>
            <person name="Skrede I."/>
            <person name="Drula E."/>
            <person name="Henrissat B."/>
            <person name="Morin E."/>
            <person name="Kohler A."/>
            <person name="Barry K."/>
            <person name="LaButti K."/>
            <person name="Morin E."/>
            <person name="Salamov A."/>
            <person name="Lipzen A."/>
            <person name="Mereny Z."/>
            <person name="Hegedus B."/>
            <person name="Baldrian P."/>
            <person name="Stursova M."/>
            <person name="Weitz H."/>
            <person name="Taylor A."/>
            <person name="Grigoriev I.V."/>
            <person name="Nagy L.G."/>
            <person name="Martin F."/>
            <person name="Kauserud H."/>
        </authorList>
    </citation>
    <scope>NUCLEOTIDE SEQUENCE</scope>
    <source>
        <strain evidence="2">CBHHK173m</strain>
    </source>
</reference>
<proteinExistence type="predicted"/>
<gene>
    <name evidence="2" type="ORF">B0H15DRAFT_477358</name>
</gene>
<feature type="region of interest" description="Disordered" evidence="1">
    <location>
        <begin position="81"/>
        <end position="100"/>
    </location>
</feature>
<keyword evidence="3" id="KW-1185">Reference proteome</keyword>